<evidence type="ECO:0000256" key="8">
    <source>
        <dbReference type="RuleBase" id="RU366062"/>
    </source>
</evidence>
<dbReference type="InterPro" id="IPR010960">
    <property type="entry name" value="Flavocytochrome_c"/>
</dbReference>
<dbReference type="PROSITE" id="PS51257">
    <property type="entry name" value="PROKAR_LIPOPROTEIN"/>
    <property type="match status" value="1"/>
</dbReference>
<dbReference type="SMART" id="SM00900">
    <property type="entry name" value="FMN_bind"/>
    <property type="match status" value="1"/>
</dbReference>
<dbReference type="Proteomes" id="UP000596929">
    <property type="component" value="Unassembled WGS sequence"/>
</dbReference>
<evidence type="ECO:0000256" key="7">
    <source>
        <dbReference type="ARBA" id="ARBA00049922"/>
    </source>
</evidence>
<evidence type="ECO:0000313" key="11">
    <source>
        <dbReference type="Proteomes" id="UP000596929"/>
    </source>
</evidence>
<proteinExistence type="inferred from homology"/>
<keyword evidence="6 8" id="KW-0560">Oxidoreductase</keyword>
<keyword evidence="11" id="KW-1185">Reference proteome</keyword>
<accession>A0ABR7DA91</accession>
<dbReference type="SUPFAM" id="SSF51905">
    <property type="entry name" value="FAD/NAD(P)-binding domain"/>
    <property type="match status" value="1"/>
</dbReference>
<feature type="chain" id="PRO_5044978887" description="Urocanate reductase" evidence="8">
    <location>
        <begin position="25"/>
        <end position="601"/>
    </location>
</feature>
<comment type="cofactor">
    <cofactor evidence="8">
        <name>FAD</name>
        <dbReference type="ChEBI" id="CHEBI:57692"/>
    </cofactor>
    <text evidence="8">Binds 1 FAD per subunit.</text>
</comment>
<sequence>MKKRSILRRISALLLSTTMLFSIMGCKNSNLETTQLSFKPGTYEASSKAHNGDLKVQVEVDDTSIKSVTVIEHGETPNVSDAALEKVPAAIVTTQSVAVDIVSGATYTSNAIIEATKIALQEAGGNLELLNVKKEQTEKVEDIEKTADVIVVGAGGAGLAAAVSASQNGASVIVIEKMPSVGGNTIISGSGYNAVDPKRQEPLGIEDSIELHYTQTYEGGDKLGNPDLIRTLVENAYPALEWLESLGMEYTDNLITVLGGLFPRGHKPVKPLGTGYVDAYMNYINSNDVEVMVETKAEELIIEDGIVTGVIALGANGNKVTLNANNGVILTTGGFGANVEMRQEYNKKWPTLDETIKTTNAPGATGDGLIMAEAVNANLVGMNEIQLLPMGDPNTGSLSGKVGVGVASNVFINKEGNRFVAEDERRDVMTMALYEQTDKWLWEVIDSDTYPTPESKNNFNQTITELVEQGIVIKADSLEELAEKLDLPYENLKASLDKYNEAVDNQGGDEFGRKILEQKIDTAPFYAGARSITVHHTMGGLEINTSAEVINKDSEIIEGLFAAGEVTGGVHGSNRLGGNALADITVFGKIAGENAAKNKLK</sequence>
<dbReference type="Gene3D" id="3.90.700.10">
    <property type="entry name" value="Succinate dehydrogenase/fumarate reductase flavoprotein, catalytic domain"/>
    <property type="match status" value="1"/>
</dbReference>
<dbReference type="Pfam" id="PF00890">
    <property type="entry name" value="FAD_binding_2"/>
    <property type="match status" value="1"/>
</dbReference>
<evidence type="ECO:0000256" key="6">
    <source>
        <dbReference type="ARBA" id="ARBA00023002"/>
    </source>
</evidence>
<dbReference type="InterPro" id="IPR050315">
    <property type="entry name" value="FAD-oxidoreductase_2"/>
</dbReference>
<protein>
    <recommendedName>
        <fullName evidence="3 8">Urocanate reductase</fullName>
        <ecNumber evidence="2 8">1.3.99.33</ecNumber>
    </recommendedName>
</protein>
<comment type="caution">
    <text evidence="10">The sequence shown here is derived from an EMBL/GenBank/DDBJ whole genome shotgun (WGS) entry which is preliminary data.</text>
</comment>
<dbReference type="EMBL" id="JACOOO010000005">
    <property type="protein sequence ID" value="MBC5628273.1"/>
    <property type="molecule type" value="Genomic_DNA"/>
</dbReference>
<feature type="signal peptide" evidence="8">
    <location>
        <begin position="1"/>
        <end position="24"/>
    </location>
</feature>
<evidence type="ECO:0000313" key="10">
    <source>
        <dbReference type="EMBL" id="MBC5628273.1"/>
    </source>
</evidence>
<dbReference type="NCBIfam" id="TIGR01813">
    <property type="entry name" value="flavo_cyto_c"/>
    <property type="match status" value="1"/>
</dbReference>
<evidence type="ECO:0000256" key="4">
    <source>
        <dbReference type="ARBA" id="ARBA00022630"/>
    </source>
</evidence>
<keyword evidence="8" id="KW-0732">Signal</keyword>
<organism evidence="10 11">
    <name type="scientific">Clostridium hominis</name>
    <dbReference type="NCBI Taxonomy" id="2763036"/>
    <lineage>
        <taxon>Bacteria</taxon>
        <taxon>Bacillati</taxon>
        <taxon>Bacillota</taxon>
        <taxon>Clostridia</taxon>
        <taxon>Eubacteriales</taxon>
        <taxon>Clostridiaceae</taxon>
        <taxon>Clostridium</taxon>
    </lineage>
</organism>
<evidence type="ECO:0000256" key="3">
    <source>
        <dbReference type="ARBA" id="ARBA00015872"/>
    </source>
</evidence>
<comment type="similarity">
    <text evidence="1 8">Belongs to the FAD-dependent oxidoreductase 2 family. FRD/SDH subfamily.</text>
</comment>
<dbReference type="RefSeq" id="WP_032117791.1">
    <property type="nucleotide sequence ID" value="NZ_JACOOO010000005.1"/>
</dbReference>
<comment type="cofactor">
    <cofactor evidence="8">
        <name>FMN</name>
        <dbReference type="ChEBI" id="CHEBI:58210"/>
    </cofactor>
    <text evidence="8">Binds 1 or 2 FMN covalently per subunit.</text>
</comment>
<evidence type="ECO:0000259" key="9">
    <source>
        <dbReference type="SMART" id="SM00900"/>
    </source>
</evidence>
<dbReference type="InterPro" id="IPR003953">
    <property type="entry name" value="FAD-dep_OxRdtase_2_FAD-bd"/>
</dbReference>
<comment type="catalytic activity">
    <reaction evidence="7 8">
        <text>dihydrourocanate + A = urocanate + AH2</text>
        <dbReference type="Rhea" id="RHEA:36059"/>
        <dbReference type="ChEBI" id="CHEBI:13193"/>
        <dbReference type="ChEBI" id="CHEBI:17499"/>
        <dbReference type="ChEBI" id="CHEBI:27247"/>
        <dbReference type="ChEBI" id="CHEBI:72991"/>
        <dbReference type="EC" id="1.3.99.33"/>
    </reaction>
</comment>
<evidence type="ECO:0000256" key="5">
    <source>
        <dbReference type="ARBA" id="ARBA00022827"/>
    </source>
</evidence>
<name>A0ABR7DA91_9CLOT</name>
<dbReference type="Gene3D" id="3.50.50.60">
    <property type="entry name" value="FAD/NAD(P)-binding domain"/>
    <property type="match status" value="1"/>
</dbReference>
<feature type="domain" description="FMN-binding" evidence="9">
    <location>
        <begin position="49"/>
        <end position="123"/>
    </location>
</feature>
<dbReference type="PANTHER" id="PTHR43400">
    <property type="entry name" value="FUMARATE REDUCTASE"/>
    <property type="match status" value="1"/>
</dbReference>
<dbReference type="InterPro" id="IPR027477">
    <property type="entry name" value="Succ_DH/fumarate_Rdtase_cat_sf"/>
</dbReference>
<dbReference type="InterPro" id="IPR036188">
    <property type="entry name" value="FAD/NAD-bd_sf"/>
</dbReference>
<dbReference type="PRINTS" id="PR00368">
    <property type="entry name" value="FADPNR"/>
</dbReference>
<dbReference type="Gene3D" id="3.90.1010.20">
    <property type="match status" value="1"/>
</dbReference>
<evidence type="ECO:0000256" key="2">
    <source>
        <dbReference type="ARBA" id="ARBA00013137"/>
    </source>
</evidence>
<dbReference type="Pfam" id="PF04205">
    <property type="entry name" value="FMN_bind"/>
    <property type="match status" value="1"/>
</dbReference>
<dbReference type="EC" id="1.3.99.33" evidence="2 8"/>
<evidence type="ECO:0000256" key="1">
    <source>
        <dbReference type="ARBA" id="ARBA00008040"/>
    </source>
</evidence>
<gene>
    <name evidence="10" type="ORF">H8S20_05130</name>
</gene>
<dbReference type="SUPFAM" id="SSF56425">
    <property type="entry name" value="Succinate dehydrogenase/fumarate reductase flavoprotein, catalytic domain"/>
    <property type="match status" value="1"/>
</dbReference>
<reference evidence="10 11" key="1">
    <citation type="submission" date="2020-08" db="EMBL/GenBank/DDBJ databases">
        <title>Genome public.</title>
        <authorList>
            <person name="Liu C."/>
            <person name="Sun Q."/>
        </authorList>
    </citation>
    <scope>NUCLEOTIDE SEQUENCE [LARGE SCALE GENOMIC DNA]</scope>
    <source>
        <strain evidence="10 11">NSJ-6</strain>
    </source>
</reference>
<keyword evidence="4 8" id="KW-0285">Flavoprotein</keyword>
<keyword evidence="5 8" id="KW-0274">FAD</keyword>
<dbReference type="InterPro" id="IPR007329">
    <property type="entry name" value="FMN-bd"/>
</dbReference>
<dbReference type="PANTHER" id="PTHR43400:SF7">
    <property type="entry name" value="FAD-DEPENDENT OXIDOREDUCTASE 2 FAD BINDING DOMAIN-CONTAINING PROTEIN"/>
    <property type="match status" value="1"/>
</dbReference>